<gene>
    <name evidence="1" type="ORF">SOO65_02230</name>
</gene>
<organism evidence="1 2">
    <name type="scientific">Peredibacter starrii</name>
    <dbReference type="NCBI Taxonomy" id="28202"/>
    <lineage>
        <taxon>Bacteria</taxon>
        <taxon>Pseudomonadati</taxon>
        <taxon>Bdellovibrionota</taxon>
        <taxon>Bacteriovoracia</taxon>
        <taxon>Bacteriovoracales</taxon>
        <taxon>Bacteriovoracaceae</taxon>
        <taxon>Peredibacter</taxon>
    </lineage>
</organism>
<evidence type="ECO:0000313" key="1">
    <source>
        <dbReference type="EMBL" id="WPU65557.1"/>
    </source>
</evidence>
<dbReference type="RefSeq" id="WP_321396259.1">
    <property type="nucleotide sequence ID" value="NZ_CP139487.1"/>
</dbReference>
<dbReference type="KEGG" id="psti:SOO65_02230"/>
<accession>A0AAX4HQS7</accession>
<dbReference type="EMBL" id="CP139487">
    <property type="protein sequence ID" value="WPU65557.1"/>
    <property type="molecule type" value="Genomic_DNA"/>
</dbReference>
<protein>
    <recommendedName>
        <fullName evidence="3">Peptidase M12A domain-containing protein</fullName>
    </recommendedName>
</protein>
<evidence type="ECO:0008006" key="3">
    <source>
        <dbReference type="Google" id="ProtNLM"/>
    </source>
</evidence>
<reference evidence="1 2" key="1">
    <citation type="submission" date="2023-11" db="EMBL/GenBank/DDBJ databases">
        <title>Peredibacter starrii A3.12.</title>
        <authorList>
            <person name="Mitchell R.J."/>
        </authorList>
    </citation>
    <scope>NUCLEOTIDE SEQUENCE [LARGE SCALE GENOMIC DNA]</scope>
    <source>
        <strain evidence="1 2">A3.12</strain>
    </source>
</reference>
<evidence type="ECO:0000313" key="2">
    <source>
        <dbReference type="Proteomes" id="UP001324634"/>
    </source>
</evidence>
<keyword evidence="2" id="KW-1185">Reference proteome</keyword>
<dbReference type="AlphaFoldDB" id="A0AAX4HQS7"/>
<dbReference type="Proteomes" id="UP001324634">
    <property type="component" value="Chromosome"/>
</dbReference>
<proteinExistence type="predicted"/>
<name>A0AAX4HQS7_9BACT</name>
<sequence>MKVLFLIMGVMLIHSPLWAKGFIVNWSCPADSSEKISVEVFYDESGKLIFEPEIFSEIKKEKNVDYSKCINDFQKKISTGTKLYQEKKCPQAKDSFCASAVQYTNLKVLEKIRGSYFMKKFRDVRVLPIEVENTPVAKAKDPTVETETSPVSSGPDSAEAFLDSMVRSKVINPKELNRIFTFQNKSYRVGDFDQVIGKNIDMIFSGSSPEEGKQFAQNYMVAKSEYLKEGSDPVKRKAVLDNLNQMFGKIYGSRGPEELAKMLECDPDDNLTPIGDILNKLQSTRKVEGCKQLSPGEHKVFEKDNGNYYSTGDYLLKRKKDGNYQAFVNVNFKRGSGSVSPEAMMQRSKECLQEASPYMKGPDGTRIEMMVFSPSELEKLPKEERPDKKDITIERPGARANAGAYPEDIPCATIVHEMLHLLGLCDEYEEKSDDLKRMWNCRVVPKADSIMRNSYDVYPKAVAQEVYCKCDRFPCSSVQKNGDENAKKMLLKGNFYDVSDYKFRSDFCRFTDLPYQKNMKDPLSTALVQSESSDSIVIENRTFSGDQRAPNFRINRTQITCTCNGNKTCLAEKSKIPSQIASIGIRGICPGGADRTDKANANLANVIKFKSEPTMPSLLQPNHFKKILAGNCRGVVDGYLECADWAYKGRDKYSCNAPAKCQDDSYYLGTPQ</sequence>